<dbReference type="InterPro" id="IPR013783">
    <property type="entry name" value="Ig-like_fold"/>
</dbReference>
<evidence type="ECO:0000313" key="3">
    <source>
        <dbReference type="Proteomes" id="UP000004028"/>
    </source>
</evidence>
<evidence type="ECO:0000313" key="2">
    <source>
        <dbReference type="EMBL" id="EFC92946.1"/>
    </source>
</evidence>
<reference evidence="2 3" key="1">
    <citation type="submission" date="2010-01" db="EMBL/GenBank/DDBJ databases">
        <authorList>
            <person name="Weinstock G."/>
            <person name="Sodergren E."/>
            <person name="Clifton S."/>
            <person name="Fulton L."/>
            <person name="Fulton B."/>
            <person name="Courtney L."/>
            <person name="Fronick C."/>
            <person name="Harrison M."/>
            <person name="Strong C."/>
            <person name="Farmer C."/>
            <person name="Delahaunty K."/>
            <person name="Markovic C."/>
            <person name="Hall O."/>
            <person name="Minx P."/>
            <person name="Tomlinson C."/>
            <person name="Mitreva M."/>
            <person name="Nelson J."/>
            <person name="Hou S."/>
            <person name="Wollam A."/>
            <person name="Pepin K.H."/>
            <person name="Johnson M."/>
            <person name="Bhonagiri V."/>
            <person name="Nash W.E."/>
            <person name="Warren W."/>
            <person name="Chinwalla A."/>
            <person name="Mardis E.R."/>
            <person name="Wilson R.K."/>
        </authorList>
    </citation>
    <scope>NUCLEOTIDE SEQUENCE [LARGE SCALE GENOMIC DNA]</scope>
    <source>
        <strain evidence="2 3">DSM 2374</strain>
    </source>
</reference>
<accession>D2ZNU9</accession>
<dbReference type="InterPro" id="IPR008969">
    <property type="entry name" value="CarboxyPept-like_regulatory"/>
</dbReference>
<organism evidence="2 3">
    <name type="scientific">Methanobrevibacter smithii DSM 2374</name>
    <dbReference type="NCBI Taxonomy" id="521002"/>
    <lineage>
        <taxon>Archaea</taxon>
        <taxon>Methanobacteriati</taxon>
        <taxon>Methanobacteriota</taxon>
        <taxon>Methanomada group</taxon>
        <taxon>Methanobacteria</taxon>
        <taxon>Methanobacteriales</taxon>
        <taxon>Methanobacteriaceae</taxon>
        <taxon>Methanobrevibacter</taxon>
    </lineage>
</organism>
<feature type="compositionally biased region" description="Polar residues" evidence="1">
    <location>
        <begin position="65"/>
        <end position="77"/>
    </location>
</feature>
<evidence type="ECO:0000256" key="1">
    <source>
        <dbReference type="SAM" id="MobiDB-lite"/>
    </source>
</evidence>
<dbReference type="AlphaFoldDB" id="D2ZNU9"/>
<gene>
    <name evidence="2" type="ORF">METSMIF1_02506</name>
</gene>
<dbReference type="Gene3D" id="2.60.40.10">
    <property type="entry name" value="Immunoglobulins"/>
    <property type="match status" value="1"/>
</dbReference>
<dbReference type="EMBL" id="ABYV02000006">
    <property type="protein sequence ID" value="EFC92946.1"/>
    <property type="molecule type" value="Genomic_DNA"/>
</dbReference>
<evidence type="ECO:0008006" key="4">
    <source>
        <dbReference type="Google" id="ProtNLM"/>
    </source>
</evidence>
<proteinExistence type="predicted"/>
<dbReference type="SUPFAM" id="SSF49464">
    <property type="entry name" value="Carboxypeptidase regulatory domain-like"/>
    <property type="match status" value="1"/>
</dbReference>
<name>D2ZNU9_METSM</name>
<dbReference type="PATRIC" id="fig|521002.11.peg.494"/>
<dbReference type="HOGENOM" id="CLU_511557_0_0_2"/>
<protein>
    <recommendedName>
        <fullName evidence="4">Adhesin-like protein</fullName>
    </recommendedName>
</protein>
<dbReference type="Gene3D" id="2.60.40.1120">
    <property type="entry name" value="Carboxypeptidase-like, regulatory domain"/>
    <property type="match status" value="1"/>
</dbReference>
<feature type="region of interest" description="Disordered" evidence="1">
    <location>
        <begin position="65"/>
        <end position="108"/>
    </location>
</feature>
<dbReference type="Proteomes" id="UP000004028">
    <property type="component" value="Unassembled WGS sequence"/>
</dbReference>
<comment type="caution">
    <text evidence="2">The sequence shown here is derived from an EMBL/GenBank/DDBJ whole genome shotgun (WGS) entry which is preliminary data.</text>
</comment>
<sequence length="538" mass="58205">MIFFCDIMKFNKIFLFTLILLAALSFSAVSAESVDGDDTVAINDANNVIVSEQSFTDVISASEPTVSDDVNQNSSTGGDVPAPSTNTSTGDNGTAGGNGTNSSTPEKNSTIISEDISLFYKNGTKFSAIFLDENGKALANQNITFVINGVAYNKTTDKNGAADIGINLAPGSYVIESKNLATNESVKNNVTVISTINTANVVKLYRNGTHYYATFVDGQGNVLANKTVKFNINGVFYTKPTDANGTARLNIWLYPGKYILTAYNPINNEAKACNVTVLSTINGTDVTKYYRNDTHYSAVIVDSNGTPVANKTVRLNINGVFYNKTTDENGTVRLNIWLLPGNYTITVYNPSNGEENSNKVIVLPKLIAKDMTMDYQAGKNYTVKVVDGQGKALANQTVKININGVIYTKTTDANGIAYLGIRLNPGNYVCTSYWNDSFVSTKIVVNKLTASISILTPTVKKGDYYKVKITDKKSNNPIVNHLVIFVYNGTAYGAYSDNEGIAKIKIGLPAGSYQLITAIQNSNWYQNIQVHSTLKVTA</sequence>